<evidence type="ECO:0000256" key="1">
    <source>
        <dbReference type="ARBA" id="ARBA00004571"/>
    </source>
</evidence>
<dbReference type="PROSITE" id="PS52016">
    <property type="entry name" value="TONB_DEPENDENT_REC_3"/>
    <property type="match status" value="1"/>
</dbReference>
<protein>
    <recommendedName>
        <fullName evidence="9">TonB-dependent receptor plug domain-containing protein</fullName>
    </recommendedName>
</protein>
<accession>A0A653AEF5</accession>
<dbReference type="GO" id="GO:0015344">
    <property type="term" value="F:siderophore uptake transmembrane transporter activity"/>
    <property type="evidence" value="ECO:0007669"/>
    <property type="project" value="TreeGrafter"/>
</dbReference>
<dbReference type="EMBL" id="UPXZ01000032">
    <property type="protein sequence ID" value="VBB46054.1"/>
    <property type="molecule type" value="Genomic_DNA"/>
</dbReference>
<dbReference type="Gene3D" id="2.40.170.20">
    <property type="entry name" value="TonB-dependent receptor, beta-barrel domain"/>
    <property type="match status" value="1"/>
</dbReference>
<evidence type="ECO:0000256" key="8">
    <source>
        <dbReference type="PROSITE-ProRule" id="PRU01360"/>
    </source>
</evidence>
<dbReference type="Pfam" id="PF07715">
    <property type="entry name" value="Plug"/>
    <property type="match status" value="1"/>
</dbReference>
<dbReference type="AlphaFoldDB" id="A0A653AEF5"/>
<evidence type="ECO:0000313" key="10">
    <source>
        <dbReference type="EMBL" id="VBB46054.1"/>
    </source>
</evidence>
<dbReference type="Gene3D" id="2.170.130.10">
    <property type="entry name" value="TonB-dependent receptor, plug domain"/>
    <property type="match status" value="1"/>
</dbReference>
<dbReference type="PANTHER" id="PTHR30069">
    <property type="entry name" value="TONB-DEPENDENT OUTER MEMBRANE RECEPTOR"/>
    <property type="match status" value="1"/>
</dbReference>
<gene>
    <name evidence="10" type="ORF">TRIP_D380038</name>
</gene>
<evidence type="ECO:0000256" key="5">
    <source>
        <dbReference type="ARBA" id="ARBA00022729"/>
    </source>
</evidence>
<keyword evidence="2 8" id="KW-0813">Transport</keyword>
<keyword evidence="6 8" id="KW-0472">Membrane</keyword>
<keyword evidence="4 8" id="KW-0812">Transmembrane</keyword>
<dbReference type="GO" id="GO:0009279">
    <property type="term" value="C:cell outer membrane"/>
    <property type="evidence" value="ECO:0007669"/>
    <property type="project" value="UniProtKB-SubCell"/>
</dbReference>
<reference evidence="10" key="1">
    <citation type="submission" date="2018-07" db="EMBL/GenBank/DDBJ databases">
        <authorList>
            <consortium name="Genoscope - CEA"/>
            <person name="William W."/>
        </authorList>
    </citation>
    <scope>NUCLEOTIDE SEQUENCE</scope>
    <source>
        <strain evidence="10">IK1</strain>
    </source>
</reference>
<evidence type="ECO:0000256" key="6">
    <source>
        <dbReference type="ARBA" id="ARBA00023136"/>
    </source>
</evidence>
<organism evidence="10">
    <name type="scientific">uncultured Paludibacter sp</name>
    <dbReference type="NCBI Taxonomy" id="497635"/>
    <lineage>
        <taxon>Bacteria</taxon>
        <taxon>Pseudomonadati</taxon>
        <taxon>Bacteroidota</taxon>
        <taxon>Bacteroidia</taxon>
        <taxon>Bacteroidales</taxon>
        <taxon>Paludibacteraceae</taxon>
        <taxon>Paludibacter</taxon>
        <taxon>environmental samples</taxon>
    </lineage>
</organism>
<name>A0A653AEF5_9BACT</name>
<dbReference type="InterPro" id="IPR037066">
    <property type="entry name" value="Plug_dom_sf"/>
</dbReference>
<feature type="domain" description="TonB-dependent receptor plug" evidence="9">
    <location>
        <begin position="53"/>
        <end position="147"/>
    </location>
</feature>
<keyword evidence="7 8" id="KW-0998">Cell outer membrane</keyword>
<dbReference type="InterPro" id="IPR039426">
    <property type="entry name" value="TonB-dep_rcpt-like"/>
</dbReference>
<evidence type="ECO:0000256" key="3">
    <source>
        <dbReference type="ARBA" id="ARBA00022452"/>
    </source>
</evidence>
<keyword evidence="3 8" id="KW-1134">Transmembrane beta strand</keyword>
<proteinExistence type="inferred from homology"/>
<dbReference type="InterPro" id="IPR012910">
    <property type="entry name" value="Plug_dom"/>
</dbReference>
<evidence type="ECO:0000256" key="7">
    <source>
        <dbReference type="ARBA" id="ARBA00023237"/>
    </source>
</evidence>
<dbReference type="InterPro" id="IPR036942">
    <property type="entry name" value="Beta-barrel_TonB_sf"/>
</dbReference>
<dbReference type="GO" id="GO:0044718">
    <property type="term" value="P:siderophore transmembrane transport"/>
    <property type="evidence" value="ECO:0007669"/>
    <property type="project" value="TreeGrafter"/>
</dbReference>
<comment type="similarity">
    <text evidence="8">Belongs to the TonB-dependent receptor family.</text>
</comment>
<sequence length="678" mass="77568">MYFKSFWRFYLIFISLIFGSINSYSQKNESEKIKTDSLREVTVIENKKSNEIRSTSPLQILSSKTLSQLNALQVSDAVKYFSGVTVKDYGGIGGLKTVSVRSLGANHTSIAYDGITLSDMQTGQIDIGRFSLENVDMLTLNNGQSDNIFQPARSFSSASSINIKTLKPTFEKDEKTNGNFSFKTGSLGLINPSFYIHQKFNKKLTSLFSGEYLYADGKYPYTLYYGSSAADSSSLEKRKNTDVHNFRLESTLYAQFDEKSDGYFKAYYYSSERGLPGATIYYNTENFSSQRIWDNTFFTQAHFQRSFSSKWEIQANAKYNRGHLRYIDPTTLNSSGETENNYTQQELYGSFSSIYRVLEHLSFSASTDAFINSLDADIVDFSYPTRFTSLTVLAGKYVKNRFLATSSILYTLTNEKVKWGNPAQNQQKISPYASFSVQPFSKIDLRIRAFYKNIFRLPTFNDLYYSRIGNRDLLPESANQFDAGATFLKETSKWIKYFSFTGDVYHNNVKNKIVAYPTKNIFQWTMLNYGKVNINGLDISTETALELNKHINLILGYSHSYQRALNVTNPENRDYNHQIPYTPRVSGSGRASLETAWFSVNYSMLWSGHRYAVNQNYTENRVEGYTDHNISISKNIKTTFGVIGGNFEILNLMNKNYEVVRFFPMPGRTFRANISLKF</sequence>
<dbReference type="SUPFAM" id="SSF56935">
    <property type="entry name" value="Porins"/>
    <property type="match status" value="1"/>
</dbReference>
<comment type="subcellular location">
    <subcellularLocation>
        <location evidence="1 8">Cell outer membrane</location>
        <topology evidence="1 8">Multi-pass membrane protein</topology>
    </subcellularLocation>
</comment>
<dbReference type="PANTHER" id="PTHR30069:SF29">
    <property type="entry name" value="HEMOGLOBIN AND HEMOGLOBIN-HAPTOGLOBIN-BINDING PROTEIN 1-RELATED"/>
    <property type="match status" value="1"/>
</dbReference>
<evidence type="ECO:0000256" key="2">
    <source>
        <dbReference type="ARBA" id="ARBA00022448"/>
    </source>
</evidence>
<evidence type="ECO:0000259" key="9">
    <source>
        <dbReference type="Pfam" id="PF07715"/>
    </source>
</evidence>
<keyword evidence="5" id="KW-0732">Signal</keyword>
<evidence type="ECO:0000256" key="4">
    <source>
        <dbReference type="ARBA" id="ARBA00022692"/>
    </source>
</evidence>